<dbReference type="EMBL" id="PXYV01000002">
    <property type="protein sequence ID" value="PSR23921.1"/>
    <property type="molecule type" value="Genomic_DNA"/>
</dbReference>
<evidence type="ECO:0000313" key="3">
    <source>
        <dbReference type="Proteomes" id="UP000241848"/>
    </source>
</evidence>
<name>A0A2T2WNU4_9FIRM</name>
<dbReference type="PANTHER" id="PTHR33744">
    <property type="entry name" value="CARBOHYDRATE DIACID REGULATOR"/>
    <property type="match status" value="1"/>
</dbReference>
<accession>A0A2T2WNU4</accession>
<dbReference type="Pfam" id="PF13556">
    <property type="entry name" value="HTH_30"/>
    <property type="match status" value="1"/>
</dbReference>
<sequence length="408" mass="47008">MDGRGDMARIHIICVIQNPADIIVCPTDFYEELIMTMPLINPSEWEHMVQTAVAYGNELLDELQTLIDQWTDFLNTPNFVLYDRYGIPLCIATSEHQTLGLRYRHPLVLHGEVFATLVSAFDTTSLGESKPFQTLLLKTALTIMELTEWAETEAERRGEKVRLVMEYGLTPEVVQLLSLCGLDDSAGKALMAFETAMPIPFQGMEVLRRYLIAQAWRYRRQFPWLAYLPDGLLILQPWSREKSRYHVEHWLDQWTREATFPIRAYLQMMPNLTAFPEILKETQSLMQFANRFGLDGLINDAVERHMIRFLLQMTPESLEDLINTVLGPLLQDEHQATLATLKEYLACGQSLSKTAHNLYVHPNTVLYRVHHAEKLLGITIKDTEQLTNLWMALEGHTLLENIHRFHGS</sequence>
<protein>
    <submittedName>
        <fullName evidence="2">PucR family transcriptional regulator</fullName>
    </submittedName>
</protein>
<organism evidence="2 3">
    <name type="scientific">Sulfobacillus acidophilus</name>
    <dbReference type="NCBI Taxonomy" id="53633"/>
    <lineage>
        <taxon>Bacteria</taxon>
        <taxon>Bacillati</taxon>
        <taxon>Bacillota</taxon>
        <taxon>Clostridia</taxon>
        <taxon>Eubacteriales</taxon>
        <taxon>Clostridiales Family XVII. Incertae Sedis</taxon>
        <taxon>Sulfobacillus</taxon>
    </lineage>
</organism>
<comment type="caution">
    <text evidence="2">The sequence shown here is derived from an EMBL/GenBank/DDBJ whole genome shotgun (WGS) entry which is preliminary data.</text>
</comment>
<evidence type="ECO:0000313" key="2">
    <source>
        <dbReference type="EMBL" id="PSR23921.1"/>
    </source>
</evidence>
<dbReference type="Gene3D" id="1.10.10.2840">
    <property type="entry name" value="PucR C-terminal helix-turn-helix domain"/>
    <property type="match status" value="1"/>
</dbReference>
<dbReference type="AlphaFoldDB" id="A0A2T2WNU4"/>
<dbReference type="InterPro" id="IPR025736">
    <property type="entry name" value="PucR_C-HTH_dom"/>
</dbReference>
<dbReference type="Proteomes" id="UP000241848">
    <property type="component" value="Unassembled WGS sequence"/>
</dbReference>
<dbReference type="InterPro" id="IPR051448">
    <property type="entry name" value="CdaR-like_regulators"/>
</dbReference>
<feature type="domain" description="PucR C-terminal helix-turn-helix" evidence="1">
    <location>
        <begin position="338"/>
        <end position="394"/>
    </location>
</feature>
<dbReference type="PANTHER" id="PTHR33744:SF15">
    <property type="entry name" value="CARBOHYDRATE DIACID REGULATOR"/>
    <property type="match status" value="1"/>
</dbReference>
<gene>
    <name evidence="2" type="ORF">C7B45_01150</name>
</gene>
<dbReference type="InterPro" id="IPR042070">
    <property type="entry name" value="PucR_C-HTH_sf"/>
</dbReference>
<reference evidence="2 3" key="1">
    <citation type="journal article" date="2014" name="BMC Genomics">
        <title>Comparison of environmental and isolate Sulfobacillus genomes reveals diverse carbon, sulfur, nitrogen, and hydrogen metabolisms.</title>
        <authorList>
            <person name="Justice N.B."/>
            <person name="Norman A."/>
            <person name="Brown C.T."/>
            <person name="Singh A."/>
            <person name="Thomas B.C."/>
            <person name="Banfield J.F."/>
        </authorList>
    </citation>
    <scope>NUCLEOTIDE SEQUENCE [LARGE SCALE GENOMIC DNA]</scope>
    <source>
        <strain evidence="2">AMDSBA3</strain>
    </source>
</reference>
<evidence type="ECO:0000259" key="1">
    <source>
        <dbReference type="Pfam" id="PF13556"/>
    </source>
</evidence>
<proteinExistence type="predicted"/>